<comment type="caution">
    <text evidence="2">The sequence shown here is derived from an EMBL/GenBank/DDBJ whole genome shotgun (WGS) entry which is preliminary data.</text>
</comment>
<feature type="domain" description="Abortive infection protein-like C-terminal" evidence="1">
    <location>
        <begin position="75"/>
        <end position="149"/>
    </location>
</feature>
<evidence type="ECO:0000313" key="2">
    <source>
        <dbReference type="EMBL" id="MBA0127301.1"/>
    </source>
</evidence>
<dbReference type="InterPro" id="IPR026001">
    <property type="entry name" value="Abi-like_C"/>
</dbReference>
<reference evidence="2 3" key="1">
    <citation type="submission" date="2020-07" db="EMBL/GenBank/DDBJ databases">
        <title>Genome of Haloechinothrix sp.</title>
        <authorList>
            <person name="Tang S.-K."/>
            <person name="Yang L."/>
            <person name="Zhu W.-Y."/>
        </authorList>
    </citation>
    <scope>NUCLEOTIDE SEQUENCE [LARGE SCALE GENOMIC DNA]</scope>
    <source>
        <strain evidence="2 3">YIM 98757</strain>
    </source>
</reference>
<evidence type="ECO:0000313" key="3">
    <source>
        <dbReference type="Proteomes" id="UP000582974"/>
    </source>
</evidence>
<dbReference type="EMBL" id="JACCKD010000006">
    <property type="protein sequence ID" value="MBA0127301.1"/>
    <property type="molecule type" value="Genomic_DNA"/>
</dbReference>
<dbReference type="AlphaFoldDB" id="A0A838ADL9"/>
<proteinExistence type="predicted"/>
<gene>
    <name evidence="2" type="ORF">H0B56_17265</name>
</gene>
<keyword evidence="3" id="KW-1185">Reference proteome</keyword>
<dbReference type="RefSeq" id="WP_180894114.1">
    <property type="nucleotide sequence ID" value="NZ_JACCKD010000006.1"/>
</dbReference>
<accession>A0A838ADL9</accession>
<organism evidence="2 3">
    <name type="scientific">Haloechinothrix aidingensis</name>
    <dbReference type="NCBI Taxonomy" id="2752311"/>
    <lineage>
        <taxon>Bacteria</taxon>
        <taxon>Bacillati</taxon>
        <taxon>Actinomycetota</taxon>
        <taxon>Actinomycetes</taxon>
        <taxon>Pseudonocardiales</taxon>
        <taxon>Pseudonocardiaceae</taxon>
        <taxon>Haloechinothrix</taxon>
    </lineage>
</organism>
<evidence type="ECO:0000259" key="1">
    <source>
        <dbReference type="Pfam" id="PF14355"/>
    </source>
</evidence>
<dbReference type="Pfam" id="PF14355">
    <property type="entry name" value="Abi_C"/>
    <property type="match status" value="1"/>
</dbReference>
<name>A0A838ADL9_9PSEU</name>
<protein>
    <submittedName>
        <fullName evidence="2">Abortive infection family protein</fullName>
    </submittedName>
</protein>
<sequence>MDELCDRFGIERPPELPDDHWVCVEREGQRLKRSLEADDAWQALSDLKCMVESIARIVLEIEGTPATPNASFDGIVKRAHELLARQPGHELAYDTPFGNIATQSNKIVLNLATIRNTYGGGHGRARTPILKDEMVTLAFDGALLWSRWALRRLGYFSLGRPNALVEDLVVRNKTFHSGKLKERLMAANLPDAAEDHQRSIGVAVGRRAMQGTFVVRRDGLDPCLESDDLNTWPRDYRLGLAYGLWFDRGDRITITAGSVRWALGVLEPVSDCGDELKEWVDAIVRIRNSGGVSDDWQESRAVADFVKSQLRVRPEQEKFALQRLADNITPEPLF</sequence>
<dbReference type="Proteomes" id="UP000582974">
    <property type="component" value="Unassembled WGS sequence"/>
</dbReference>